<accession>A0A1S0U7K4</accession>
<reference evidence="1" key="1">
    <citation type="submission" date="2012-04" db="EMBL/GenBank/DDBJ databases">
        <title>The Genome Sequence of Loa loa.</title>
        <authorList>
            <consortium name="The Broad Institute Genome Sequencing Platform"/>
            <consortium name="Broad Institute Genome Sequencing Center for Infectious Disease"/>
            <person name="Nutman T.B."/>
            <person name="Fink D.L."/>
            <person name="Russ C."/>
            <person name="Young S."/>
            <person name="Zeng Q."/>
            <person name="Gargeya S."/>
            <person name="Alvarado L."/>
            <person name="Berlin A."/>
            <person name="Chapman S.B."/>
            <person name="Chen Z."/>
            <person name="Freedman E."/>
            <person name="Gellesch M."/>
            <person name="Goldberg J."/>
            <person name="Griggs A."/>
            <person name="Gujja S."/>
            <person name="Heilman E.R."/>
            <person name="Heiman D."/>
            <person name="Howarth C."/>
            <person name="Mehta T."/>
            <person name="Neiman D."/>
            <person name="Pearson M."/>
            <person name="Roberts A."/>
            <person name="Saif S."/>
            <person name="Shea T."/>
            <person name="Shenoy N."/>
            <person name="Sisk P."/>
            <person name="Stolte C."/>
            <person name="Sykes S."/>
            <person name="White J."/>
            <person name="Yandava C."/>
            <person name="Haas B."/>
            <person name="Henn M.R."/>
            <person name="Nusbaum C."/>
            <person name="Birren B."/>
        </authorList>
    </citation>
    <scope>NUCLEOTIDE SEQUENCE [LARGE SCALE GENOMIC DNA]</scope>
</reference>
<dbReference type="AlphaFoldDB" id="A0A1S0U7K4"/>
<dbReference type="InParanoid" id="A0A1S0U7K4"/>
<dbReference type="KEGG" id="loa:LOAG_02846"/>
<proteinExistence type="predicted"/>
<dbReference type="EMBL" id="JH712107">
    <property type="protein sequence ID" value="EFO25639.1"/>
    <property type="molecule type" value="Genomic_DNA"/>
</dbReference>
<organism evidence="1">
    <name type="scientific">Loa loa</name>
    <name type="common">Eye worm</name>
    <name type="synonym">Filaria loa</name>
    <dbReference type="NCBI Taxonomy" id="7209"/>
    <lineage>
        <taxon>Eukaryota</taxon>
        <taxon>Metazoa</taxon>
        <taxon>Ecdysozoa</taxon>
        <taxon>Nematoda</taxon>
        <taxon>Chromadorea</taxon>
        <taxon>Rhabditida</taxon>
        <taxon>Spirurina</taxon>
        <taxon>Spiruromorpha</taxon>
        <taxon>Filarioidea</taxon>
        <taxon>Onchocercidae</taxon>
        <taxon>Loa</taxon>
    </lineage>
</organism>
<dbReference type="GeneID" id="9940231"/>
<sequence>MEDLPDFLPGLLLELPLSSSSELRIVVAIRFGNAGSTVLDLEHEVEVMGFLERTDIFSGYGSIVVFLVIIVRRLTDLTSFLILLDDNVIISQDLIWRVS</sequence>
<gene>
    <name evidence="1" type="ORF">LOAG_02846</name>
</gene>
<dbReference type="RefSeq" id="XP_003138431.1">
    <property type="nucleotide sequence ID" value="XM_003138383.1"/>
</dbReference>
<evidence type="ECO:0000313" key="1">
    <source>
        <dbReference type="EMBL" id="EFO25639.1"/>
    </source>
</evidence>
<name>A0A1S0U7K4_LOALO</name>
<protein>
    <submittedName>
        <fullName evidence="1">Uncharacterized protein</fullName>
    </submittedName>
</protein>
<dbReference type="CTD" id="9940231"/>